<evidence type="ECO:0000256" key="2">
    <source>
        <dbReference type="SAM" id="Phobius"/>
    </source>
</evidence>
<feature type="coiled-coil region" evidence="1">
    <location>
        <begin position="19"/>
        <end position="46"/>
    </location>
</feature>
<sequence>MEYQNNLSECKCKPRMTEEEIARMQLDNEEKAVRSAQDEANATANSYLTIQVQIATVLIGFLSFGLISQSSDESLLLISFWERVLFFVAFVGLTSSLFFGLATLSNKKEFFVEQARRFQNYFGAWSAYLRGDTTYDHAKSQRRKSTDGKTEWSSKPFFHDVQSVSLVLGVSALLVLIILNLFV</sequence>
<feature type="transmembrane region" description="Helical" evidence="2">
    <location>
        <begin position="48"/>
        <end position="68"/>
    </location>
</feature>
<dbReference type="AlphaFoldDB" id="A0A1F7TW16"/>
<keyword evidence="1" id="KW-0175">Coiled coil</keyword>
<accession>A0A1F7TW16</accession>
<evidence type="ECO:0000313" key="4">
    <source>
        <dbReference type="Proteomes" id="UP000177097"/>
    </source>
</evidence>
<keyword evidence="2" id="KW-0472">Membrane</keyword>
<protein>
    <submittedName>
        <fullName evidence="3">Uncharacterized protein</fullName>
    </submittedName>
</protein>
<proteinExistence type="predicted"/>
<comment type="caution">
    <text evidence="3">The sequence shown here is derived from an EMBL/GenBank/DDBJ whole genome shotgun (WGS) entry which is preliminary data.</text>
</comment>
<name>A0A1F7TW16_9BACT</name>
<evidence type="ECO:0000313" key="3">
    <source>
        <dbReference type="EMBL" id="OGL70182.1"/>
    </source>
</evidence>
<feature type="transmembrane region" description="Helical" evidence="2">
    <location>
        <begin position="161"/>
        <end position="182"/>
    </location>
</feature>
<keyword evidence="2" id="KW-1133">Transmembrane helix</keyword>
<evidence type="ECO:0000256" key="1">
    <source>
        <dbReference type="SAM" id="Coils"/>
    </source>
</evidence>
<dbReference type="Proteomes" id="UP000177097">
    <property type="component" value="Unassembled WGS sequence"/>
</dbReference>
<organism evidence="3 4">
    <name type="scientific">Candidatus Uhrbacteria bacterium RIFCSPHIGHO2_02_FULL_53_13</name>
    <dbReference type="NCBI Taxonomy" id="1802389"/>
    <lineage>
        <taxon>Bacteria</taxon>
        <taxon>Candidatus Uhriibacteriota</taxon>
    </lineage>
</organism>
<keyword evidence="2" id="KW-0812">Transmembrane</keyword>
<gene>
    <name evidence="3" type="ORF">A3C17_02055</name>
</gene>
<feature type="transmembrane region" description="Helical" evidence="2">
    <location>
        <begin position="80"/>
        <end position="102"/>
    </location>
</feature>
<dbReference type="EMBL" id="MGDX01000034">
    <property type="protein sequence ID" value="OGL70182.1"/>
    <property type="molecule type" value="Genomic_DNA"/>
</dbReference>
<reference evidence="3 4" key="1">
    <citation type="journal article" date="2016" name="Nat. Commun.">
        <title>Thousands of microbial genomes shed light on interconnected biogeochemical processes in an aquifer system.</title>
        <authorList>
            <person name="Anantharaman K."/>
            <person name="Brown C.T."/>
            <person name="Hug L.A."/>
            <person name="Sharon I."/>
            <person name="Castelle C.J."/>
            <person name="Probst A.J."/>
            <person name="Thomas B.C."/>
            <person name="Singh A."/>
            <person name="Wilkins M.J."/>
            <person name="Karaoz U."/>
            <person name="Brodie E.L."/>
            <person name="Williams K.H."/>
            <person name="Hubbard S.S."/>
            <person name="Banfield J.F."/>
        </authorList>
    </citation>
    <scope>NUCLEOTIDE SEQUENCE [LARGE SCALE GENOMIC DNA]</scope>
</reference>